<evidence type="ECO:0000256" key="1">
    <source>
        <dbReference type="ARBA" id="ARBA00008136"/>
    </source>
</evidence>
<keyword evidence="5" id="KW-0190">Covalent protein-DNA linkage</keyword>
<proteinExistence type="inferred from homology"/>
<evidence type="ECO:0000313" key="9">
    <source>
        <dbReference type="EMBL" id="EAR10167.1"/>
    </source>
</evidence>
<dbReference type="PANTHER" id="PTHR13604">
    <property type="entry name" value="DC12-RELATED"/>
    <property type="match status" value="1"/>
</dbReference>
<dbReference type="GO" id="GO:0106300">
    <property type="term" value="P:protein-DNA covalent cross-linking repair"/>
    <property type="evidence" value="ECO:0007669"/>
    <property type="project" value="InterPro"/>
</dbReference>
<name>A4BCA1_9GAMM</name>
<organism evidence="9 10">
    <name type="scientific">Reinekea blandensis MED297</name>
    <dbReference type="NCBI Taxonomy" id="314283"/>
    <lineage>
        <taxon>Bacteria</taxon>
        <taxon>Pseudomonadati</taxon>
        <taxon>Pseudomonadota</taxon>
        <taxon>Gammaproteobacteria</taxon>
        <taxon>Oceanospirillales</taxon>
        <taxon>Saccharospirillaceae</taxon>
        <taxon>Reinekea</taxon>
    </lineage>
</organism>
<comment type="caution">
    <text evidence="9">The sequence shown here is derived from an EMBL/GenBank/DDBJ whole genome shotgun (WGS) entry which is preliminary data.</text>
</comment>
<dbReference type="GO" id="GO:0008233">
    <property type="term" value="F:peptidase activity"/>
    <property type="evidence" value="ECO:0007669"/>
    <property type="project" value="UniProtKB-KW"/>
</dbReference>
<keyword evidence="4 8" id="KW-0378">Hydrolase</keyword>
<gene>
    <name evidence="9" type="ORF">MED297_13127</name>
</gene>
<dbReference type="STRING" id="314283.MED297_13127"/>
<dbReference type="GO" id="GO:0016829">
    <property type="term" value="F:lyase activity"/>
    <property type="evidence" value="ECO:0007669"/>
    <property type="project" value="UniProtKB-KW"/>
</dbReference>
<dbReference type="PANTHER" id="PTHR13604:SF0">
    <property type="entry name" value="ABASIC SITE PROCESSING PROTEIN HMCES"/>
    <property type="match status" value="1"/>
</dbReference>
<evidence type="ECO:0000256" key="6">
    <source>
        <dbReference type="ARBA" id="ARBA00023125"/>
    </source>
</evidence>
<evidence type="ECO:0000313" key="10">
    <source>
        <dbReference type="Proteomes" id="UP000005953"/>
    </source>
</evidence>
<dbReference type="SUPFAM" id="SSF143081">
    <property type="entry name" value="BB1717-like"/>
    <property type="match status" value="1"/>
</dbReference>
<comment type="similarity">
    <text evidence="1 8">Belongs to the SOS response-associated peptidase family.</text>
</comment>
<dbReference type="OrthoDB" id="6192129at2"/>
<evidence type="ECO:0000256" key="2">
    <source>
        <dbReference type="ARBA" id="ARBA00022670"/>
    </source>
</evidence>
<keyword evidence="6" id="KW-0238">DNA-binding</keyword>
<keyword evidence="2 8" id="KW-0645">Protease</keyword>
<keyword evidence="7" id="KW-0456">Lyase</keyword>
<protein>
    <recommendedName>
        <fullName evidence="8">Abasic site processing protein</fullName>
        <ecNumber evidence="8">3.4.-.-</ecNumber>
    </recommendedName>
</protein>
<evidence type="ECO:0000256" key="5">
    <source>
        <dbReference type="ARBA" id="ARBA00023124"/>
    </source>
</evidence>
<dbReference type="EMBL" id="AAOE01000005">
    <property type="protein sequence ID" value="EAR10167.1"/>
    <property type="molecule type" value="Genomic_DNA"/>
</dbReference>
<evidence type="ECO:0000256" key="3">
    <source>
        <dbReference type="ARBA" id="ARBA00022763"/>
    </source>
</evidence>
<dbReference type="GO" id="GO:0006508">
    <property type="term" value="P:proteolysis"/>
    <property type="evidence" value="ECO:0007669"/>
    <property type="project" value="UniProtKB-KW"/>
</dbReference>
<dbReference type="AlphaFoldDB" id="A4BCA1"/>
<dbReference type="Gene3D" id="3.90.1680.10">
    <property type="entry name" value="SOS response associated peptidase-like"/>
    <property type="match status" value="1"/>
</dbReference>
<dbReference type="Proteomes" id="UP000005953">
    <property type="component" value="Unassembled WGS sequence"/>
</dbReference>
<reference evidence="9 10" key="1">
    <citation type="submission" date="2006-02" db="EMBL/GenBank/DDBJ databases">
        <authorList>
            <person name="Pinhassi J."/>
            <person name="Pedros-Alio C."/>
            <person name="Ferriera S."/>
            <person name="Johnson J."/>
            <person name="Kravitz S."/>
            <person name="Halpern A."/>
            <person name="Remington K."/>
            <person name="Beeson K."/>
            <person name="Tran B."/>
            <person name="Rogers Y.-H."/>
            <person name="Friedman R."/>
            <person name="Venter J.C."/>
        </authorList>
    </citation>
    <scope>NUCLEOTIDE SEQUENCE [LARGE SCALE GENOMIC DNA]</scope>
    <source>
        <strain evidence="9 10">MED297</strain>
    </source>
</reference>
<dbReference type="EC" id="3.4.-.-" evidence="8"/>
<dbReference type="InterPro" id="IPR003738">
    <property type="entry name" value="SRAP"/>
</dbReference>
<evidence type="ECO:0000256" key="8">
    <source>
        <dbReference type="RuleBase" id="RU364100"/>
    </source>
</evidence>
<dbReference type="RefSeq" id="WP_008042494.1">
    <property type="nucleotide sequence ID" value="NZ_CH724149.1"/>
</dbReference>
<keyword evidence="10" id="KW-1185">Reference proteome</keyword>
<accession>A4BCA1</accession>
<evidence type="ECO:0000256" key="4">
    <source>
        <dbReference type="ARBA" id="ARBA00022801"/>
    </source>
</evidence>
<keyword evidence="3" id="KW-0227">DNA damage</keyword>
<dbReference type="Pfam" id="PF02586">
    <property type="entry name" value="SRAP"/>
    <property type="match status" value="1"/>
</dbReference>
<evidence type="ECO:0000256" key="7">
    <source>
        <dbReference type="ARBA" id="ARBA00023239"/>
    </source>
</evidence>
<dbReference type="HOGENOM" id="CLU_035990_6_4_6"/>
<dbReference type="InterPro" id="IPR036590">
    <property type="entry name" value="SRAP-like"/>
</dbReference>
<dbReference type="GO" id="GO:0003697">
    <property type="term" value="F:single-stranded DNA binding"/>
    <property type="evidence" value="ECO:0007669"/>
    <property type="project" value="InterPro"/>
</dbReference>
<sequence>MCGFIYNVNDFPLLEPLLDIAGYDEAEIRDIIRNRYLRPTDTVINLIPSRTGPRLLGATWWLATRADGSIDNRYNTFNAKAGKLTTSPMHTQHPRSIRSVVPAQGFCEWQPVYKGGRLYSQLPGQPKPSALPKPERKIQHLITQPDEGLMLLAAVSKLRLDEQGNPKVNTAVITLPPHQAFQDVHHKSFPLVLRPEELTRWLDPKQPWSEFDDLLNLDWFRDAFIARPVDAQCQPINNEFLKFEPDVE</sequence>